<keyword evidence="2" id="KW-0645">Protease</keyword>
<organism evidence="7 8">
    <name type="scientific">Frondihabitans peucedani</name>
    <dbReference type="NCBI Taxonomy" id="598626"/>
    <lineage>
        <taxon>Bacteria</taxon>
        <taxon>Bacillati</taxon>
        <taxon>Actinomycetota</taxon>
        <taxon>Actinomycetes</taxon>
        <taxon>Micrococcales</taxon>
        <taxon>Microbacteriaceae</taxon>
        <taxon>Frondihabitans</taxon>
    </lineage>
</organism>
<evidence type="ECO:0000259" key="6">
    <source>
        <dbReference type="PROSITE" id="PS50106"/>
    </source>
</evidence>
<name>A0ABP8E402_9MICO</name>
<feature type="region of interest" description="Disordered" evidence="4">
    <location>
        <begin position="1"/>
        <end position="102"/>
    </location>
</feature>
<gene>
    <name evidence="7" type="ORF">GCM10022256_25560</name>
</gene>
<evidence type="ECO:0000313" key="7">
    <source>
        <dbReference type="EMBL" id="GAA4266944.1"/>
    </source>
</evidence>
<evidence type="ECO:0000256" key="4">
    <source>
        <dbReference type="SAM" id="MobiDB-lite"/>
    </source>
</evidence>
<protein>
    <submittedName>
        <fullName evidence="7">Trypsin-like peptidase domain-containing protein</fullName>
    </submittedName>
</protein>
<reference evidence="8" key="1">
    <citation type="journal article" date="2019" name="Int. J. Syst. Evol. Microbiol.">
        <title>The Global Catalogue of Microorganisms (GCM) 10K type strain sequencing project: providing services to taxonomists for standard genome sequencing and annotation.</title>
        <authorList>
            <consortium name="The Broad Institute Genomics Platform"/>
            <consortium name="The Broad Institute Genome Sequencing Center for Infectious Disease"/>
            <person name="Wu L."/>
            <person name="Ma J."/>
        </authorList>
    </citation>
    <scope>NUCLEOTIDE SEQUENCE [LARGE SCALE GENOMIC DNA]</scope>
    <source>
        <strain evidence="8">JCM 17442</strain>
    </source>
</reference>
<dbReference type="SMART" id="SM00228">
    <property type="entry name" value="PDZ"/>
    <property type="match status" value="1"/>
</dbReference>
<feature type="compositionally biased region" description="Low complexity" evidence="4">
    <location>
        <begin position="138"/>
        <end position="149"/>
    </location>
</feature>
<feature type="compositionally biased region" description="Polar residues" evidence="4">
    <location>
        <begin position="81"/>
        <end position="96"/>
    </location>
</feature>
<feature type="transmembrane region" description="Helical" evidence="5">
    <location>
        <begin position="165"/>
        <end position="190"/>
    </location>
</feature>
<evidence type="ECO:0000256" key="2">
    <source>
        <dbReference type="ARBA" id="ARBA00022670"/>
    </source>
</evidence>
<keyword evidence="5" id="KW-0812">Transmembrane</keyword>
<evidence type="ECO:0000313" key="8">
    <source>
        <dbReference type="Proteomes" id="UP001501594"/>
    </source>
</evidence>
<dbReference type="Gene3D" id="2.30.42.10">
    <property type="match status" value="1"/>
</dbReference>
<comment type="caution">
    <text evidence="7">The sequence shown here is derived from an EMBL/GenBank/DDBJ whole genome shotgun (WGS) entry which is preliminary data.</text>
</comment>
<dbReference type="InterPro" id="IPR001940">
    <property type="entry name" value="Peptidase_S1C"/>
</dbReference>
<dbReference type="Pfam" id="PF13365">
    <property type="entry name" value="Trypsin_2"/>
    <property type="match status" value="1"/>
</dbReference>
<dbReference type="InterPro" id="IPR036034">
    <property type="entry name" value="PDZ_sf"/>
</dbReference>
<comment type="similarity">
    <text evidence="1">Belongs to the peptidase S1C family.</text>
</comment>
<proteinExistence type="inferred from homology"/>
<feature type="compositionally biased region" description="Polar residues" evidence="4">
    <location>
        <begin position="374"/>
        <end position="385"/>
    </location>
</feature>
<keyword evidence="5" id="KW-0472">Membrane</keyword>
<dbReference type="Gene3D" id="2.40.10.10">
    <property type="entry name" value="Trypsin-like serine proteases"/>
    <property type="match status" value="2"/>
</dbReference>
<dbReference type="Proteomes" id="UP001501594">
    <property type="component" value="Unassembled WGS sequence"/>
</dbReference>
<accession>A0ABP8E402</accession>
<keyword evidence="3" id="KW-0378">Hydrolase</keyword>
<dbReference type="Pfam" id="PF13180">
    <property type="entry name" value="PDZ_2"/>
    <property type="match status" value="1"/>
</dbReference>
<dbReference type="SUPFAM" id="SSF50156">
    <property type="entry name" value="PDZ domain-like"/>
    <property type="match status" value="1"/>
</dbReference>
<feature type="region of interest" description="Disordered" evidence="4">
    <location>
        <begin position="349"/>
        <end position="385"/>
    </location>
</feature>
<keyword evidence="8" id="KW-1185">Reference proteome</keyword>
<dbReference type="InterPro" id="IPR043504">
    <property type="entry name" value="Peptidase_S1_PA_chymotrypsin"/>
</dbReference>
<dbReference type="RefSeq" id="WP_344796772.1">
    <property type="nucleotide sequence ID" value="NZ_BAABAU010000003.1"/>
</dbReference>
<keyword evidence="5" id="KW-1133">Transmembrane helix</keyword>
<dbReference type="InterPro" id="IPR001478">
    <property type="entry name" value="PDZ"/>
</dbReference>
<dbReference type="InterPro" id="IPR009003">
    <property type="entry name" value="Peptidase_S1_PA"/>
</dbReference>
<dbReference type="EMBL" id="BAABAU010000003">
    <property type="protein sequence ID" value="GAA4266944.1"/>
    <property type="molecule type" value="Genomic_DNA"/>
</dbReference>
<dbReference type="PANTHER" id="PTHR43343">
    <property type="entry name" value="PEPTIDASE S12"/>
    <property type="match status" value="1"/>
</dbReference>
<dbReference type="PANTHER" id="PTHR43343:SF3">
    <property type="entry name" value="PROTEASE DO-LIKE 8, CHLOROPLASTIC"/>
    <property type="match status" value="1"/>
</dbReference>
<evidence type="ECO:0000256" key="1">
    <source>
        <dbReference type="ARBA" id="ARBA00010541"/>
    </source>
</evidence>
<feature type="compositionally biased region" description="Low complexity" evidence="4">
    <location>
        <begin position="354"/>
        <end position="369"/>
    </location>
</feature>
<dbReference type="PROSITE" id="PS50106">
    <property type="entry name" value="PDZ"/>
    <property type="match status" value="1"/>
</dbReference>
<feature type="region of interest" description="Disordered" evidence="4">
    <location>
        <begin position="131"/>
        <end position="157"/>
    </location>
</feature>
<dbReference type="PRINTS" id="PR00834">
    <property type="entry name" value="PROTEASES2C"/>
</dbReference>
<dbReference type="SUPFAM" id="SSF50494">
    <property type="entry name" value="Trypsin-like serine proteases"/>
    <property type="match status" value="1"/>
</dbReference>
<evidence type="ECO:0000256" key="5">
    <source>
        <dbReference type="SAM" id="Phobius"/>
    </source>
</evidence>
<dbReference type="InterPro" id="IPR051201">
    <property type="entry name" value="Chloro_Bact_Ser_Proteases"/>
</dbReference>
<feature type="domain" description="PDZ" evidence="6">
    <location>
        <begin position="452"/>
        <end position="518"/>
    </location>
</feature>
<sequence length="555" mass="54464">MTETPGTDDDRFGGWQAPHADSRQTGEQPTVEPAEAGPAETRPSEARPTDSQPTEPQATLPYPSAPVGAPPLPSEAPVPLSESQAEAASDTGSTATGDGFRRAPASLDHAAYAGSNSSAFNGLSQGGYGQDGSGDGYGTASAGAADGSTPGWSAPVAPRPRRRGLGALVAVAVVAAVIGALVATGGYALLGGRNVTAEGGTPSNLTIGHYDDATIVTAVASKATPSVVTIDVSSGTSAGTGSGVVLTSDGYIVTNTHVVTLDGASATGTVRVTTSSGRIYSGKIVGTDPLVDLAVVKIDASGLTPIDFADSSKLNVGDTAVAIGAPLGLSNTVTDGIVSTLNRSISVASSAVPDNGGDSSDGQDNNGQGPFSFDNGSGSTPQTSNLISLPVIQTDASINPGNSGGALLDAKGRLIGINVAIASAGQSSDSSTQSGSIGVGFSIPANLVKRVADDIKKTGSATHGLLGASVDDATSDTTASHTGALIKSLTSSGAAERAGLRAGDVVTEFDGNAVTGATDLTAQVRTLSGGATGSLTYIRDGSTRSATVTLGTLKG</sequence>
<evidence type="ECO:0000256" key="3">
    <source>
        <dbReference type="ARBA" id="ARBA00022801"/>
    </source>
</evidence>